<dbReference type="AlphaFoldDB" id="A0AA50CLM6"/>
<reference evidence="7 8" key="1">
    <citation type="submission" date="2023-08" db="EMBL/GenBank/DDBJ databases">
        <title>Pathogen: clinical or host-associated sample.</title>
        <authorList>
            <person name="Hergert J."/>
            <person name="Casey R."/>
            <person name="Wagner J."/>
            <person name="Young E.L."/>
            <person name="Oakeson K.F."/>
        </authorList>
    </citation>
    <scope>NUCLEOTIDE SEQUENCE [LARGE SCALE GENOMIC DNA]</scope>
    <source>
        <strain evidence="7 8">1760953</strain>
    </source>
</reference>
<keyword evidence="4 7" id="KW-0418">Kinase</keyword>
<evidence type="ECO:0000256" key="4">
    <source>
        <dbReference type="ARBA" id="ARBA00022777"/>
    </source>
</evidence>
<dbReference type="InterPro" id="IPR002173">
    <property type="entry name" value="Carboh/pur_kinase_PfkB_CS"/>
</dbReference>
<dbReference type="InterPro" id="IPR011611">
    <property type="entry name" value="PfkB_dom"/>
</dbReference>
<dbReference type="GO" id="GO:0016301">
    <property type="term" value="F:kinase activity"/>
    <property type="evidence" value="ECO:0007669"/>
    <property type="project" value="UniProtKB-KW"/>
</dbReference>
<evidence type="ECO:0000256" key="2">
    <source>
        <dbReference type="ARBA" id="ARBA00022679"/>
    </source>
</evidence>
<dbReference type="InterPro" id="IPR050306">
    <property type="entry name" value="PfkB_Carbo_kinase"/>
</dbReference>
<dbReference type="InterPro" id="IPR029056">
    <property type="entry name" value="Ribokinase-like"/>
</dbReference>
<protein>
    <submittedName>
        <fullName evidence="7">Carbohydrate kinase</fullName>
        <ecNumber evidence="7">2.7.1.-</ecNumber>
    </submittedName>
</protein>
<dbReference type="Pfam" id="PF00294">
    <property type="entry name" value="PfkB"/>
    <property type="match status" value="1"/>
</dbReference>
<comment type="similarity">
    <text evidence="1">Belongs to the carbohydrate kinase PfkB family.</text>
</comment>
<dbReference type="EMBL" id="CP132302">
    <property type="protein sequence ID" value="WLR96657.1"/>
    <property type="molecule type" value="Genomic_DNA"/>
</dbReference>
<dbReference type="GO" id="GO:0005524">
    <property type="term" value="F:ATP binding"/>
    <property type="evidence" value="ECO:0007669"/>
    <property type="project" value="UniProtKB-KW"/>
</dbReference>
<keyword evidence="3" id="KW-0547">Nucleotide-binding</keyword>
<evidence type="ECO:0000256" key="1">
    <source>
        <dbReference type="ARBA" id="ARBA00010688"/>
    </source>
</evidence>
<evidence type="ECO:0000313" key="8">
    <source>
        <dbReference type="Proteomes" id="UP001234585"/>
    </source>
</evidence>
<dbReference type="EC" id="2.7.1.-" evidence="7"/>
<keyword evidence="5" id="KW-0067">ATP-binding</keyword>
<dbReference type="Gene3D" id="3.40.1190.20">
    <property type="match status" value="1"/>
</dbReference>
<dbReference type="PANTHER" id="PTHR43085">
    <property type="entry name" value="HEXOKINASE FAMILY MEMBER"/>
    <property type="match status" value="1"/>
</dbReference>
<dbReference type="RefSeq" id="WP_306036926.1">
    <property type="nucleotide sequence ID" value="NZ_CP132302.1"/>
</dbReference>
<dbReference type="Proteomes" id="UP001234585">
    <property type="component" value="Chromosome"/>
</dbReference>
<proteinExistence type="inferred from homology"/>
<accession>A0AA50CLM6</accession>
<keyword evidence="8" id="KW-1185">Reference proteome</keyword>
<evidence type="ECO:0000313" key="7">
    <source>
        <dbReference type="EMBL" id="WLR96657.1"/>
    </source>
</evidence>
<organism evidence="7 8">
    <name type="scientific">Shinella sumterensis</name>
    <dbReference type="NCBI Taxonomy" id="1967501"/>
    <lineage>
        <taxon>Bacteria</taxon>
        <taxon>Pseudomonadati</taxon>
        <taxon>Pseudomonadota</taxon>
        <taxon>Alphaproteobacteria</taxon>
        <taxon>Hyphomicrobiales</taxon>
        <taxon>Rhizobiaceae</taxon>
        <taxon>Shinella</taxon>
    </lineage>
</organism>
<dbReference type="CDD" id="cd01167">
    <property type="entry name" value="bac_FRK"/>
    <property type="match status" value="1"/>
</dbReference>
<gene>
    <name evidence="7" type="ORF">Q9313_13225</name>
</gene>
<evidence type="ECO:0000259" key="6">
    <source>
        <dbReference type="Pfam" id="PF00294"/>
    </source>
</evidence>
<feature type="domain" description="Carbohydrate kinase PfkB" evidence="6">
    <location>
        <begin position="2"/>
        <end position="301"/>
    </location>
</feature>
<sequence length="309" mass="33068">MILCCGEALIDMLPRTTTLGEDAYAPYAGGAIFNTAIALGRLGVPTGFFTGLSDDMMGDILRKTLRESGVDYSYCATLSRPTTVAFVKLVDGHATYAFYDEGTAGRMITEAELPALGDTCEALHFGAISLIPEPCGTTYEALLEREHEKRVISLDPNIRPGFIKDKDAHMARIRRMAAMADIVKFSDEDLAWFGLDGDEDALARYWLHHGARLVVVTRGADGAVGYTAEHKVTVPSERVSVVDTVGAGDTFDAGVLASLKMQNLLTKQQVAKLDEEQIAKALALGAKAAAVTVSRAGANPPWANEIGLA</sequence>
<dbReference type="PROSITE" id="PS00584">
    <property type="entry name" value="PFKB_KINASES_2"/>
    <property type="match status" value="1"/>
</dbReference>
<evidence type="ECO:0000256" key="3">
    <source>
        <dbReference type="ARBA" id="ARBA00022741"/>
    </source>
</evidence>
<evidence type="ECO:0000256" key="5">
    <source>
        <dbReference type="ARBA" id="ARBA00022840"/>
    </source>
</evidence>
<name>A0AA50CLM6_9HYPH</name>
<dbReference type="PANTHER" id="PTHR43085:SF1">
    <property type="entry name" value="PSEUDOURIDINE KINASE-RELATED"/>
    <property type="match status" value="1"/>
</dbReference>
<keyword evidence="2 7" id="KW-0808">Transferase</keyword>
<dbReference type="SUPFAM" id="SSF53613">
    <property type="entry name" value="Ribokinase-like"/>
    <property type="match status" value="1"/>
</dbReference>